<accession>A0A3G4V6W3</accession>
<dbReference type="Proteomes" id="UP000279760">
    <property type="component" value="Chromosome 1"/>
</dbReference>
<evidence type="ECO:0000256" key="1">
    <source>
        <dbReference type="SAM" id="MobiDB-lite"/>
    </source>
</evidence>
<reference evidence="2 3" key="1">
    <citation type="submission" date="2018-11" db="EMBL/GenBank/DDBJ databases">
        <title>Complete Genome Sequence of Vbrio mediterranei 117-T6: a Potential Pathogen Bacteria Isolated from the Conchocelis of Pyropia.</title>
        <authorList>
            <person name="Liu Q."/>
        </authorList>
    </citation>
    <scope>NUCLEOTIDE SEQUENCE [LARGE SCALE GENOMIC DNA]</scope>
    <source>
        <strain evidence="2 3">117-T6</strain>
    </source>
</reference>
<gene>
    <name evidence="2" type="ORF">ECB94_04035</name>
</gene>
<evidence type="ECO:0000313" key="3">
    <source>
        <dbReference type="Proteomes" id="UP000279760"/>
    </source>
</evidence>
<name>A0A3G4V6W3_9VIBR</name>
<dbReference type="RefSeq" id="WP_124940065.1">
    <property type="nucleotide sequence ID" value="NZ_CP033577.1"/>
</dbReference>
<dbReference type="AlphaFoldDB" id="A0A3G4V6W3"/>
<feature type="region of interest" description="Disordered" evidence="1">
    <location>
        <begin position="114"/>
        <end position="140"/>
    </location>
</feature>
<organism evidence="2 3">
    <name type="scientific">Vibrio mediterranei</name>
    <dbReference type="NCBI Taxonomy" id="689"/>
    <lineage>
        <taxon>Bacteria</taxon>
        <taxon>Pseudomonadati</taxon>
        <taxon>Pseudomonadota</taxon>
        <taxon>Gammaproteobacteria</taxon>
        <taxon>Vibrionales</taxon>
        <taxon>Vibrionaceae</taxon>
        <taxon>Vibrio</taxon>
    </lineage>
</organism>
<protein>
    <submittedName>
        <fullName evidence="2">Uncharacterized protein</fullName>
    </submittedName>
</protein>
<proteinExistence type="predicted"/>
<evidence type="ECO:0000313" key="2">
    <source>
        <dbReference type="EMBL" id="AYV20523.1"/>
    </source>
</evidence>
<sequence length="175" mass="18923">MSGIFTLMALVIFGLFLVTKMRSYEAIGSTIEPGVTTKESNYEPNWVFYQDQTQSSVDSNSYEPTNNTDFASMDFTSQSHVDDENTVINPATGLPMVGGIGGLDTMGNPYGYDSLSQGTYPDDASSSTTDSNFETNSSSCTDYGSDEFTSTGFDNSFDSSFDDGFSTGLDDDMFS</sequence>
<dbReference type="EMBL" id="CP033577">
    <property type="protein sequence ID" value="AYV20523.1"/>
    <property type="molecule type" value="Genomic_DNA"/>
</dbReference>